<feature type="domain" description="MobA-like NTP transferase" evidence="2">
    <location>
        <begin position="49"/>
        <end position="148"/>
    </location>
</feature>
<dbReference type="InterPro" id="IPR029044">
    <property type="entry name" value="Nucleotide-diphossugar_trans"/>
</dbReference>
<accession>A0A2T7BAT6</accession>
<sequence length="192" mass="20063">MPEAQPVIIILAAGKGARFRAGGGTTHKLEALLAGKPVLQHVLAAAQASGLPWHLVRPEGGTDGMGDSIALGVKATPAAAGWLILPGDLPLITAASLRQVAKALNEKPVVVPHYQQRHGHPVGFRREYFDALAALSGDEGAKAIVRAARARAEVLTLALNDAGIVQDIDVPADLLAAEQHQINAVQTLRTCR</sequence>
<reference evidence="3" key="1">
    <citation type="submission" date="2016-12" db="EMBL/GenBank/DDBJ databases">
        <title>Analysis of the Molecular Diversity Among Cronobacter Species Isolated from Filth Flies Using a Pan Genomic DNA Microarray.</title>
        <authorList>
            <person name="Pava-Ripoll M."/>
            <person name="Tall B."/>
            <person name="Farber J."/>
            <person name="Fanning S."/>
            <person name="Lehner A."/>
            <person name="Stephan R."/>
            <person name="Pagotto F."/>
            <person name="Iverson C."/>
            <person name="Ziobro G."/>
            <person name="Miller A."/>
            <person name="Pearson R."/>
            <person name="Yan Q."/>
            <person name="Kim M."/>
            <person name="Jeong S."/>
            <person name="Park J."/>
            <person name="Jun S."/>
            <person name="Choi H."/>
            <person name="Chung T."/>
            <person name="Yoo Y."/>
            <person name="Park E."/>
            <person name="Hwang S."/>
            <person name="Lee B."/>
            <person name="Sathyamoorthy V."/>
            <person name="Carter L."/>
            <person name="Mammel M."/>
            <person name="Jackson S."/>
            <person name="Kothary M."/>
            <person name="Patel I."/>
            <person name="Grim C."/>
            <person name="Gopinath G."/>
            <person name="Gangiredla J."/>
            <person name="Chase H."/>
        </authorList>
    </citation>
    <scope>NUCLEOTIDE SEQUENCE [LARGE SCALE GENOMIC DNA]</scope>
    <source>
        <strain evidence="3">MOD1-Sh41s</strain>
    </source>
</reference>
<evidence type="ECO:0000313" key="3">
    <source>
        <dbReference type="EMBL" id="PUX27052.1"/>
    </source>
</evidence>
<keyword evidence="3" id="KW-0808">Transferase</keyword>
<dbReference type="SUPFAM" id="SSF53448">
    <property type="entry name" value="Nucleotide-diphospho-sugar transferases"/>
    <property type="match status" value="1"/>
</dbReference>
<dbReference type="InterPro" id="IPR025877">
    <property type="entry name" value="MobA-like_NTP_Trfase"/>
</dbReference>
<dbReference type="Pfam" id="PF12804">
    <property type="entry name" value="NTP_transf_3"/>
    <property type="match status" value="1"/>
</dbReference>
<organism evidence="3">
    <name type="scientific">Cronobacter turicensis</name>
    <dbReference type="NCBI Taxonomy" id="413502"/>
    <lineage>
        <taxon>Bacteria</taxon>
        <taxon>Pseudomonadati</taxon>
        <taxon>Pseudomonadota</taxon>
        <taxon>Gammaproteobacteria</taxon>
        <taxon>Enterobacterales</taxon>
        <taxon>Enterobacteriaceae</taxon>
        <taxon>Cronobacter</taxon>
    </lineage>
</organism>
<proteinExistence type="predicted"/>
<dbReference type="AlphaFoldDB" id="A0A2T7BAT6"/>
<dbReference type="OrthoDB" id="5298023at2"/>
<name>A0A2T7BAT6_9ENTR</name>
<evidence type="ECO:0000259" key="2">
    <source>
        <dbReference type="Pfam" id="PF12804"/>
    </source>
</evidence>
<protein>
    <submittedName>
        <fullName evidence="3">Nucleotidyltransferase family protein</fullName>
    </submittedName>
</protein>
<comment type="caution">
    <text evidence="3">The sequence shown here is derived from an EMBL/GenBank/DDBJ whole genome shotgun (WGS) entry which is preliminary data.</text>
</comment>
<dbReference type="CDD" id="cd04182">
    <property type="entry name" value="GT_2_like_f"/>
    <property type="match status" value="1"/>
</dbReference>
<gene>
    <name evidence="3" type="ORF">BS411_01245</name>
</gene>
<dbReference type="PANTHER" id="PTHR43777:SF1">
    <property type="entry name" value="MOLYBDENUM COFACTOR CYTIDYLYLTRANSFERASE"/>
    <property type="match status" value="1"/>
</dbReference>
<dbReference type="RefSeq" id="WP_075197217.1">
    <property type="nucleotide sequence ID" value="NZ_CP187984.1"/>
</dbReference>
<keyword evidence="1" id="KW-0460">Magnesium</keyword>
<dbReference type="Gene3D" id="3.90.550.10">
    <property type="entry name" value="Spore Coat Polysaccharide Biosynthesis Protein SpsA, Chain A"/>
    <property type="match status" value="2"/>
</dbReference>
<dbReference type="GO" id="GO:0016779">
    <property type="term" value="F:nucleotidyltransferase activity"/>
    <property type="evidence" value="ECO:0007669"/>
    <property type="project" value="UniProtKB-ARBA"/>
</dbReference>
<evidence type="ECO:0000256" key="1">
    <source>
        <dbReference type="ARBA" id="ARBA00022842"/>
    </source>
</evidence>
<dbReference type="PANTHER" id="PTHR43777">
    <property type="entry name" value="MOLYBDENUM COFACTOR CYTIDYLYLTRANSFERASE"/>
    <property type="match status" value="1"/>
</dbReference>
<dbReference type="EMBL" id="MSAG01000001">
    <property type="protein sequence ID" value="PUX27052.1"/>
    <property type="molecule type" value="Genomic_DNA"/>
</dbReference>